<organism evidence="2 3">
    <name type="scientific">Micromonospora rubida</name>
    <dbReference type="NCBI Taxonomy" id="2697657"/>
    <lineage>
        <taxon>Bacteria</taxon>
        <taxon>Bacillati</taxon>
        <taxon>Actinomycetota</taxon>
        <taxon>Actinomycetes</taxon>
        <taxon>Micromonosporales</taxon>
        <taxon>Micromonosporaceae</taxon>
        <taxon>Micromonospora</taxon>
    </lineage>
</organism>
<gene>
    <name evidence="2" type="ORF">ACH4OY_21065</name>
</gene>
<dbReference type="EMBL" id="JBIRPU010000015">
    <property type="protein sequence ID" value="MFI0795148.1"/>
    <property type="molecule type" value="Genomic_DNA"/>
</dbReference>
<feature type="domain" description="VOC" evidence="1">
    <location>
        <begin position="1"/>
        <end position="117"/>
    </location>
</feature>
<keyword evidence="3" id="KW-1185">Reference proteome</keyword>
<dbReference type="Pfam" id="PF00903">
    <property type="entry name" value="Glyoxalase"/>
    <property type="match status" value="1"/>
</dbReference>
<evidence type="ECO:0000313" key="3">
    <source>
        <dbReference type="Proteomes" id="UP001611075"/>
    </source>
</evidence>
<proteinExistence type="predicted"/>
<dbReference type="PROSITE" id="PS51819">
    <property type="entry name" value="VOC"/>
    <property type="match status" value="1"/>
</dbReference>
<name>A0ABW7SN98_9ACTN</name>
<dbReference type="PANTHER" id="PTHR39175">
    <property type="entry name" value="FAMILY PROTEIN, PUTATIVE (AFU_ORTHOLOGUE AFUA_3G15060)-RELATED"/>
    <property type="match status" value="1"/>
</dbReference>
<dbReference type="InterPro" id="IPR037523">
    <property type="entry name" value="VOC_core"/>
</dbReference>
<accession>A0ABW7SN98</accession>
<protein>
    <submittedName>
        <fullName evidence="2">VOC family protein</fullName>
    </submittedName>
</protein>
<evidence type="ECO:0000313" key="2">
    <source>
        <dbReference type="EMBL" id="MFI0795148.1"/>
    </source>
</evidence>
<reference evidence="2 3" key="1">
    <citation type="submission" date="2024-10" db="EMBL/GenBank/DDBJ databases">
        <title>The Natural Products Discovery Center: Release of the First 8490 Sequenced Strains for Exploring Actinobacteria Biosynthetic Diversity.</title>
        <authorList>
            <person name="Kalkreuter E."/>
            <person name="Kautsar S.A."/>
            <person name="Yang D."/>
            <person name="Bader C.D."/>
            <person name="Teijaro C.N."/>
            <person name="Fluegel L."/>
            <person name="Davis C.M."/>
            <person name="Simpson J.R."/>
            <person name="Lauterbach L."/>
            <person name="Steele A.D."/>
            <person name="Gui C."/>
            <person name="Meng S."/>
            <person name="Li G."/>
            <person name="Viehrig K."/>
            <person name="Ye F."/>
            <person name="Su P."/>
            <person name="Kiefer A.F."/>
            <person name="Nichols A."/>
            <person name="Cepeda A.J."/>
            <person name="Yan W."/>
            <person name="Fan B."/>
            <person name="Jiang Y."/>
            <person name="Adhikari A."/>
            <person name="Zheng C.-J."/>
            <person name="Schuster L."/>
            <person name="Cowan T.M."/>
            <person name="Smanski M.J."/>
            <person name="Chevrette M.G."/>
            <person name="De Carvalho L.P.S."/>
            <person name="Shen B."/>
        </authorList>
    </citation>
    <scope>NUCLEOTIDE SEQUENCE [LARGE SCALE GENOMIC DNA]</scope>
    <source>
        <strain evidence="2 3">NPDC021253</strain>
    </source>
</reference>
<dbReference type="InterPro" id="IPR029068">
    <property type="entry name" value="Glyas_Bleomycin-R_OHBP_Dase"/>
</dbReference>
<dbReference type="InterPro" id="IPR004360">
    <property type="entry name" value="Glyas_Fos-R_dOase_dom"/>
</dbReference>
<dbReference type="PANTHER" id="PTHR39175:SF1">
    <property type="entry name" value="FAMILY PROTEIN, PUTATIVE (AFU_ORTHOLOGUE AFUA_3G15060)-RELATED"/>
    <property type="match status" value="1"/>
</dbReference>
<dbReference type="Gene3D" id="3.10.180.10">
    <property type="entry name" value="2,3-Dihydroxybiphenyl 1,2-Dioxygenase, domain 1"/>
    <property type="match status" value="1"/>
</dbReference>
<comment type="caution">
    <text evidence="2">The sequence shown here is derived from an EMBL/GenBank/DDBJ whole genome shotgun (WGS) entry which is preliminary data.</text>
</comment>
<sequence length="118" mass="12715">MIHHVLLACPPGSEAASRAFYVGLLGMAEKPKPPALAARGGCWFTGYGAELHLGVSDDFRPARKAHVALLRPDLDGLAARLTAAGHPVDWGGEDELPGMRRFHTEDPHGNRLEFVAPR</sequence>
<dbReference type="SUPFAM" id="SSF54593">
    <property type="entry name" value="Glyoxalase/Bleomycin resistance protein/Dihydroxybiphenyl dioxygenase"/>
    <property type="match status" value="1"/>
</dbReference>
<dbReference type="RefSeq" id="WP_396682096.1">
    <property type="nucleotide sequence ID" value="NZ_JBIRPU010000015.1"/>
</dbReference>
<evidence type="ECO:0000259" key="1">
    <source>
        <dbReference type="PROSITE" id="PS51819"/>
    </source>
</evidence>
<dbReference type="Proteomes" id="UP001611075">
    <property type="component" value="Unassembled WGS sequence"/>
</dbReference>